<organism evidence="4 5">
    <name type="scientific">Streptomyces hokutonensis</name>
    <dbReference type="NCBI Taxonomy" id="1306990"/>
    <lineage>
        <taxon>Bacteria</taxon>
        <taxon>Bacillati</taxon>
        <taxon>Actinomycetota</taxon>
        <taxon>Actinomycetes</taxon>
        <taxon>Kitasatosporales</taxon>
        <taxon>Streptomycetaceae</taxon>
        <taxon>Streptomyces</taxon>
    </lineage>
</organism>
<dbReference type="Proteomes" id="UP001601303">
    <property type="component" value="Unassembled WGS sequence"/>
</dbReference>
<dbReference type="InterPro" id="IPR016032">
    <property type="entry name" value="Sig_transdc_resp-reg_C-effctor"/>
</dbReference>
<dbReference type="InterPro" id="IPR027417">
    <property type="entry name" value="P-loop_NTPase"/>
</dbReference>
<dbReference type="SMART" id="SM00382">
    <property type="entry name" value="AAA"/>
    <property type="match status" value="1"/>
</dbReference>
<evidence type="ECO:0000313" key="5">
    <source>
        <dbReference type="Proteomes" id="UP001601303"/>
    </source>
</evidence>
<dbReference type="PROSITE" id="PS00622">
    <property type="entry name" value="HTH_LUXR_1"/>
    <property type="match status" value="1"/>
</dbReference>
<gene>
    <name evidence="4" type="ORF">ACFYNQ_21445</name>
</gene>
<keyword evidence="2 4" id="KW-0067">ATP-binding</keyword>
<evidence type="ECO:0000256" key="1">
    <source>
        <dbReference type="ARBA" id="ARBA00022741"/>
    </source>
</evidence>
<keyword evidence="5" id="KW-1185">Reference proteome</keyword>
<dbReference type="InterPro" id="IPR011990">
    <property type="entry name" value="TPR-like_helical_dom_sf"/>
</dbReference>
<dbReference type="InterPro" id="IPR000792">
    <property type="entry name" value="Tscrpt_reg_LuxR_C"/>
</dbReference>
<dbReference type="SUPFAM" id="SSF48452">
    <property type="entry name" value="TPR-like"/>
    <property type="match status" value="2"/>
</dbReference>
<evidence type="ECO:0000256" key="2">
    <source>
        <dbReference type="ARBA" id="ARBA00022840"/>
    </source>
</evidence>
<dbReference type="GO" id="GO:0005524">
    <property type="term" value="F:ATP binding"/>
    <property type="evidence" value="ECO:0007669"/>
    <property type="project" value="UniProtKB-KW"/>
</dbReference>
<sequence length="921" mass="98389">MPETVFLGREDELARMADRLRRAGHSEPQVVVVDGPAGIGKTSLVRRFLKDLGAAYRVLRASGSEGEADLPYGVLAQLVAGLADEPDVPLRDLNGCGRAGSALPDPIGVGSALIDALGRAQDRSPVVLVIDDMNWADTPSLHALTFALRRLRVDRVLTLLAARDTVDPRLPAGLRRILAEDGTLRLTLDGLSVDDLAELGRGLGDAPLSRRAAARLQAHTHGNPLHTRALLDQVPHDVLAAGDAALPAPRSYARLVNDGLAACTCPAQRLVAAASVLGMSSPLHKAARVGEVATPLDALEEAVAAGLLAEEPAVDLPRAVFAHPLQRAAVYQGLGPRRRSHLHEAAARLADEPAEALRHRARAAVQPDAGLADELAAYAARQADEGAWSAAAAYLMSGARLTADRTRAEERTVQAVEYLLLAGDVGQAVELTDTVRRLPRTAQQQYVLGRLALESGRQDEARRELTAAWRSRSADTEPETVRCVAEQMAWLCLIQSDAHGAVSWARRGLDTGPGDRASLLRDELTLALALTGRFDEGLKAVADLPEHGPYSGAKELDGLFARGALRMWNGEYDAACRNLSESCAAHRKGGLPSVVAPSLGYLADAEYRAGRWDEAIAHSTQAVSLAEDTDHMSMLALAHAVAAYPLAGRGDFPAAREHVRCAIEYANRLADANDLAYAMSALALLRAAESDHAGVVEALSPLLGPELAYRDAIDEPGVFPWRHLLVEGLVRTGRPREAEAVLVPYESLAEARGRWPDMAAAARCRGMVKGARGDTDAAERAFRAGLRHCGQDTTRWERALLHLAYGAFLRRDSKRGAAAVELDVAWAAFTRLHAVPFLEQCRTELAACGRTSARPHTASHSVLTPQELAVGSLAAQGLSNRQIARELALSIKTIEYHLGHIYAKLGLTSRVGLVAALAPSP</sequence>
<dbReference type="CDD" id="cd06170">
    <property type="entry name" value="LuxR_C_like"/>
    <property type="match status" value="1"/>
</dbReference>
<accession>A0ABW6M4R4</accession>
<dbReference type="PANTHER" id="PTHR16305">
    <property type="entry name" value="TESTICULAR SOLUBLE ADENYLYL CYCLASE"/>
    <property type="match status" value="1"/>
</dbReference>
<dbReference type="SMART" id="SM00028">
    <property type="entry name" value="TPR"/>
    <property type="match status" value="3"/>
</dbReference>
<dbReference type="Pfam" id="PF13191">
    <property type="entry name" value="AAA_16"/>
    <property type="match status" value="1"/>
</dbReference>
<dbReference type="Pfam" id="PF00196">
    <property type="entry name" value="GerE"/>
    <property type="match status" value="1"/>
</dbReference>
<dbReference type="InterPro" id="IPR003593">
    <property type="entry name" value="AAA+_ATPase"/>
</dbReference>
<dbReference type="SUPFAM" id="SSF46894">
    <property type="entry name" value="C-terminal effector domain of the bipartite response regulators"/>
    <property type="match status" value="1"/>
</dbReference>
<protein>
    <submittedName>
        <fullName evidence="4">ATP-binding protein</fullName>
    </submittedName>
</protein>
<dbReference type="PROSITE" id="PS50043">
    <property type="entry name" value="HTH_LUXR_2"/>
    <property type="match status" value="1"/>
</dbReference>
<dbReference type="PRINTS" id="PR00038">
    <property type="entry name" value="HTHLUXR"/>
</dbReference>
<name>A0ABW6M4R4_9ACTN</name>
<dbReference type="SUPFAM" id="SSF52540">
    <property type="entry name" value="P-loop containing nucleoside triphosphate hydrolases"/>
    <property type="match status" value="1"/>
</dbReference>
<dbReference type="RefSeq" id="WP_388108083.1">
    <property type="nucleotide sequence ID" value="NZ_JBIAHM010000007.1"/>
</dbReference>
<feature type="domain" description="HTH luxR-type" evidence="3">
    <location>
        <begin position="856"/>
        <end position="921"/>
    </location>
</feature>
<comment type="caution">
    <text evidence="4">The sequence shown here is derived from an EMBL/GenBank/DDBJ whole genome shotgun (WGS) entry which is preliminary data.</text>
</comment>
<reference evidence="4 5" key="1">
    <citation type="submission" date="2024-10" db="EMBL/GenBank/DDBJ databases">
        <title>The Natural Products Discovery Center: Release of the First 8490 Sequenced Strains for Exploring Actinobacteria Biosynthetic Diversity.</title>
        <authorList>
            <person name="Kalkreuter E."/>
            <person name="Kautsar S.A."/>
            <person name="Yang D."/>
            <person name="Bader C.D."/>
            <person name="Teijaro C.N."/>
            <person name="Fluegel L."/>
            <person name="Davis C.M."/>
            <person name="Simpson J.R."/>
            <person name="Lauterbach L."/>
            <person name="Steele A.D."/>
            <person name="Gui C."/>
            <person name="Meng S."/>
            <person name="Li G."/>
            <person name="Viehrig K."/>
            <person name="Ye F."/>
            <person name="Su P."/>
            <person name="Kiefer A.F."/>
            <person name="Nichols A."/>
            <person name="Cepeda A.J."/>
            <person name="Yan W."/>
            <person name="Fan B."/>
            <person name="Jiang Y."/>
            <person name="Adhikari A."/>
            <person name="Zheng C.-J."/>
            <person name="Schuster L."/>
            <person name="Cowan T.M."/>
            <person name="Smanski M.J."/>
            <person name="Chevrette M.G."/>
            <person name="De Carvalho L.P.S."/>
            <person name="Shen B."/>
        </authorList>
    </citation>
    <scope>NUCLEOTIDE SEQUENCE [LARGE SCALE GENOMIC DNA]</scope>
    <source>
        <strain evidence="4 5">NPDC006488</strain>
    </source>
</reference>
<evidence type="ECO:0000259" key="3">
    <source>
        <dbReference type="PROSITE" id="PS50043"/>
    </source>
</evidence>
<dbReference type="Gene3D" id="1.10.10.10">
    <property type="entry name" value="Winged helix-like DNA-binding domain superfamily/Winged helix DNA-binding domain"/>
    <property type="match status" value="1"/>
</dbReference>
<keyword evidence="1" id="KW-0547">Nucleotide-binding</keyword>
<dbReference type="InterPro" id="IPR036388">
    <property type="entry name" value="WH-like_DNA-bd_sf"/>
</dbReference>
<dbReference type="InterPro" id="IPR019734">
    <property type="entry name" value="TPR_rpt"/>
</dbReference>
<dbReference type="Gene3D" id="3.40.50.300">
    <property type="entry name" value="P-loop containing nucleotide triphosphate hydrolases"/>
    <property type="match status" value="1"/>
</dbReference>
<evidence type="ECO:0000313" key="4">
    <source>
        <dbReference type="EMBL" id="MFE9601119.1"/>
    </source>
</evidence>
<dbReference type="EMBL" id="JBIAHM010000007">
    <property type="protein sequence ID" value="MFE9601119.1"/>
    <property type="molecule type" value="Genomic_DNA"/>
</dbReference>
<dbReference type="PANTHER" id="PTHR16305:SF35">
    <property type="entry name" value="TRANSCRIPTIONAL ACTIVATOR DOMAIN"/>
    <property type="match status" value="1"/>
</dbReference>
<dbReference type="SMART" id="SM00421">
    <property type="entry name" value="HTH_LUXR"/>
    <property type="match status" value="1"/>
</dbReference>
<proteinExistence type="predicted"/>
<dbReference type="InterPro" id="IPR041664">
    <property type="entry name" value="AAA_16"/>
</dbReference>
<dbReference type="Gene3D" id="1.25.40.10">
    <property type="entry name" value="Tetratricopeptide repeat domain"/>
    <property type="match status" value="1"/>
</dbReference>